<keyword evidence="4" id="KW-1185">Reference proteome</keyword>
<dbReference type="RefSeq" id="WP_213754236.1">
    <property type="nucleotide sequence ID" value="NZ_JAHCQH010000014.1"/>
</dbReference>
<dbReference type="SUPFAM" id="SSF53720">
    <property type="entry name" value="ALDH-like"/>
    <property type="match status" value="1"/>
</dbReference>
<dbReference type="Gene3D" id="3.40.309.10">
    <property type="entry name" value="Aldehyde Dehydrogenase, Chain A, domain 2"/>
    <property type="match status" value="1"/>
</dbReference>
<evidence type="ECO:0000313" key="3">
    <source>
        <dbReference type="EMBL" id="MBS9476393.1"/>
    </source>
</evidence>
<accession>A0ABS5R401</accession>
<comment type="caution">
    <text evidence="3">The sequence shown here is derived from an EMBL/GenBank/DDBJ whole genome shotgun (WGS) entry which is preliminary data.</text>
</comment>
<dbReference type="EMBL" id="JAHCQH010000014">
    <property type="protein sequence ID" value="MBS9476393.1"/>
    <property type="molecule type" value="Genomic_DNA"/>
</dbReference>
<gene>
    <name evidence="3" type="ORF">KIP89_04655</name>
</gene>
<organism evidence="3 4">
    <name type="scientific">Ancylobacter radicis</name>
    <dbReference type="NCBI Taxonomy" id="2836179"/>
    <lineage>
        <taxon>Bacteria</taxon>
        <taxon>Pseudomonadati</taxon>
        <taxon>Pseudomonadota</taxon>
        <taxon>Alphaproteobacteria</taxon>
        <taxon>Hyphomicrobiales</taxon>
        <taxon>Xanthobacteraceae</taxon>
        <taxon>Ancylobacter</taxon>
    </lineage>
</organism>
<dbReference type="Pfam" id="PF00171">
    <property type="entry name" value="Aldedh"/>
    <property type="match status" value="1"/>
</dbReference>
<dbReference type="Gene3D" id="3.40.605.10">
    <property type="entry name" value="Aldehyde Dehydrogenase, Chain A, domain 1"/>
    <property type="match status" value="1"/>
</dbReference>
<sequence length="514" mass="54845">MAYPSTADLSPADLAAPRYYLSPGLHPSAGITHAVIDPATLEEVGRRVEVTGEEIAAVLARVNAAQKLWNRTDAKSRAKALHALANRIETADFTDSAILMSREMGKPYPEAIGELANVAPIFRYYAEMARDDAGKIAGTTQIGSTQYARYEALGVSVHIMPFNFPILLMCWTVAASLAAGNGCIVKPAEATTLCTLEFMKVFDGLPEGLVACLPGGAEVGKALVDSDRTHAVAFTGSVAGGRAVAMAAAAKMKPAVIEAGGSDPMIIAASAPIDVAAAGAVTGAFHMSGQVCTSTERIYAVDAIHDAFVEAFVRETRRLRIGNGLEKNELGPLVSKAARDKVMRLVADAVAKGAKIECGGRIPEGLETGWFYEPTILTRCTPEMEILREEAFGPVVAVCRVADFDAAITAANDSPFGLGASIFTTSLEEAIEASERLEAGMVWVNNPMIDNDALPFGGWKASGMGRELGRQGLDAFRRSKMVVMDHKPQIHDWWYPYPDEWFLDRSGAGGRKHV</sequence>
<evidence type="ECO:0000259" key="2">
    <source>
        <dbReference type="Pfam" id="PF00171"/>
    </source>
</evidence>
<proteinExistence type="predicted"/>
<name>A0ABS5R401_9HYPH</name>
<evidence type="ECO:0000313" key="4">
    <source>
        <dbReference type="Proteomes" id="UP001166585"/>
    </source>
</evidence>
<dbReference type="InterPro" id="IPR016162">
    <property type="entry name" value="Ald_DH_N"/>
</dbReference>
<dbReference type="InterPro" id="IPR015590">
    <property type="entry name" value="Aldehyde_DH_dom"/>
</dbReference>
<feature type="domain" description="Aldehyde dehydrogenase" evidence="2">
    <location>
        <begin position="32"/>
        <end position="482"/>
    </location>
</feature>
<dbReference type="InterPro" id="IPR016161">
    <property type="entry name" value="Ald_DH/histidinol_DH"/>
</dbReference>
<dbReference type="CDD" id="cd07078">
    <property type="entry name" value="ALDH"/>
    <property type="match status" value="1"/>
</dbReference>
<reference evidence="3" key="1">
    <citation type="submission" date="2021-05" db="EMBL/GenBank/DDBJ databases">
        <authorList>
            <person name="Sun Q."/>
            <person name="Inoue M."/>
        </authorList>
    </citation>
    <scope>NUCLEOTIDE SEQUENCE</scope>
    <source>
        <strain evidence="3">VKM B-3255</strain>
    </source>
</reference>
<dbReference type="Proteomes" id="UP001166585">
    <property type="component" value="Unassembled WGS sequence"/>
</dbReference>
<dbReference type="PANTHER" id="PTHR11699">
    <property type="entry name" value="ALDEHYDE DEHYDROGENASE-RELATED"/>
    <property type="match status" value="1"/>
</dbReference>
<evidence type="ECO:0000256" key="1">
    <source>
        <dbReference type="ARBA" id="ARBA00023002"/>
    </source>
</evidence>
<dbReference type="InterPro" id="IPR016163">
    <property type="entry name" value="Ald_DH_C"/>
</dbReference>
<keyword evidence="1" id="KW-0560">Oxidoreductase</keyword>
<protein>
    <submittedName>
        <fullName evidence="3">Aldehyde dehydrogenase</fullName>
    </submittedName>
</protein>